<accession>A0A6P8XWS1</accession>
<dbReference type="Proteomes" id="UP000515158">
    <property type="component" value="Unplaced"/>
</dbReference>
<proteinExistence type="predicted"/>
<gene>
    <name evidence="2" type="primary">LOC117639731</name>
</gene>
<dbReference type="KEGG" id="tpal:117639731"/>
<evidence type="ECO:0000313" key="2">
    <source>
        <dbReference type="RefSeq" id="XP_034231498.1"/>
    </source>
</evidence>
<protein>
    <submittedName>
        <fullName evidence="2">Uncharacterized protein LOC117639731</fullName>
    </submittedName>
</protein>
<keyword evidence="1" id="KW-1185">Reference proteome</keyword>
<reference evidence="2" key="1">
    <citation type="submission" date="2025-08" db="UniProtKB">
        <authorList>
            <consortium name="RefSeq"/>
        </authorList>
    </citation>
    <scope>IDENTIFICATION</scope>
    <source>
        <tissue evidence="2">Total insect</tissue>
    </source>
</reference>
<evidence type="ECO:0000313" key="1">
    <source>
        <dbReference type="Proteomes" id="UP000515158"/>
    </source>
</evidence>
<dbReference type="AlphaFoldDB" id="A0A6P8XWS1"/>
<dbReference type="RefSeq" id="XP_034231498.1">
    <property type="nucleotide sequence ID" value="XM_034375607.1"/>
</dbReference>
<organism evidence="2">
    <name type="scientific">Thrips palmi</name>
    <name type="common">Melon thrips</name>
    <dbReference type="NCBI Taxonomy" id="161013"/>
    <lineage>
        <taxon>Eukaryota</taxon>
        <taxon>Metazoa</taxon>
        <taxon>Ecdysozoa</taxon>
        <taxon>Arthropoda</taxon>
        <taxon>Hexapoda</taxon>
        <taxon>Insecta</taxon>
        <taxon>Pterygota</taxon>
        <taxon>Neoptera</taxon>
        <taxon>Paraneoptera</taxon>
        <taxon>Thysanoptera</taxon>
        <taxon>Terebrantia</taxon>
        <taxon>Thripoidea</taxon>
        <taxon>Thripidae</taxon>
        <taxon>Thrips</taxon>
    </lineage>
</organism>
<dbReference type="GeneID" id="117639731"/>
<dbReference type="InParanoid" id="A0A6P8XWS1"/>
<name>A0A6P8XWS1_THRPL</name>
<sequence>METDSSSASVACNSSLATEASASSVDVTCNTSQENVSAASLPSLEHSYAKTPMDCTVIEDPVAPIPSAVPIEVLLEVRGRLLAILPKYCVPIVTDQSQVSVVLISRQAQLSVQRSLQFHVNGDVTLNVHCKTIPSEAYTVKNNQFLTVYVKNVQPPIPLEDLDGVGYFADRALAIVNAVRLMEVCAGVDNDDYSPAWESSSHIGVIDGNPYKESTCVTL</sequence>